<evidence type="ECO:0000313" key="2">
    <source>
        <dbReference type="Proteomes" id="UP000003107"/>
    </source>
</evidence>
<gene>
    <name evidence="1" type="ORF">CAMSH0001_2313</name>
</gene>
<keyword evidence="2" id="KW-1185">Reference proteome</keyword>
<proteinExistence type="predicted"/>
<evidence type="ECO:0000313" key="1">
    <source>
        <dbReference type="EMBL" id="EET79744.1"/>
    </source>
</evidence>
<dbReference type="EMBL" id="ACVQ01000018">
    <property type="protein sequence ID" value="EET79744.1"/>
    <property type="molecule type" value="Genomic_DNA"/>
</dbReference>
<sequence>MKARVGICKFNAFLFLRIFNRQISEPLAYCSFIRAIVTPRKIYKFIRRKPGSNLTDYISKDV</sequence>
<dbReference type="Proteomes" id="UP000003107">
    <property type="component" value="Unassembled WGS sequence"/>
</dbReference>
<name>C6RG49_9BACT</name>
<reference evidence="1 2" key="1">
    <citation type="submission" date="2009-07" db="EMBL/GenBank/DDBJ databases">
        <authorList>
            <person name="Madupu R."/>
            <person name="Sebastian Y."/>
            <person name="Durkin A.S."/>
            <person name="Torralba M."/>
            <person name="Methe B."/>
            <person name="Sutton G.G."/>
            <person name="Strausberg R.L."/>
            <person name="Nelson K.E."/>
        </authorList>
    </citation>
    <scope>NUCLEOTIDE SEQUENCE [LARGE SCALE GENOMIC DNA]</scope>
    <source>
        <strain evidence="1 2">RM3277</strain>
    </source>
</reference>
<dbReference type="AlphaFoldDB" id="C6RG49"/>
<comment type="caution">
    <text evidence="1">The sequence shown here is derived from an EMBL/GenBank/DDBJ whole genome shotgun (WGS) entry which is preliminary data.</text>
</comment>
<organism evidence="1 2">
    <name type="scientific">Campylobacter showae RM3277</name>
    <dbReference type="NCBI Taxonomy" id="553219"/>
    <lineage>
        <taxon>Bacteria</taxon>
        <taxon>Pseudomonadati</taxon>
        <taxon>Campylobacterota</taxon>
        <taxon>Epsilonproteobacteria</taxon>
        <taxon>Campylobacterales</taxon>
        <taxon>Campylobacteraceae</taxon>
        <taxon>Campylobacter</taxon>
    </lineage>
</organism>
<protein>
    <submittedName>
        <fullName evidence="1">Uncharacterized protein</fullName>
    </submittedName>
</protein>
<dbReference type="STRING" id="553219.CAMSH0001_2313"/>
<accession>C6RG49</accession>